<keyword evidence="6" id="KW-1185">Reference proteome</keyword>
<dbReference type="SMART" id="SM00409">
    <property type="entry name" value="IG"/>
    <property type="match status" value="1"/>
</dbReference>
<dbReference type="GO" id="GO:0005886">
    <property type="term" value="C:plasma membrane"/>
    <property type="evidence" value="ECO:0007669"/>
    <property type="project" value="TreeGrafter"/>
</dbReference>
<dbReference type="Proteomes" id="UP001501920">
    <property type="component" value="Chromosome 12"/>
</dbReference>
<organism evidence="5 6">
    <name type="scientific">Pygocentrus nattereri</name>
    <name type="common">Red-bellied piranha</name>
    <dbReference type="NCBI Taxonomy" id="42514"/>
    <lineage>
        <taxon>Eukaryota</taxon>
        <taxon>Metazoa</taxon>
        <taxon>Chordata</taxon>
        <taxon>Craniata</taxon>
        <taxon>Vertebrata</taxon>
        <taxon>Euteleostomi</taxon>
        <taxon>Actinopterygii</taxon>
        <taxon>Neopterygii</taxon>
        <taxon>Teleostei</taxon>
        <taxon>Ostariophysi</taxon>
        <taxon>Characiformes</taxon>
        <taxon>Characoidei</taxon>
        <taxon>Pygocentrus</taxon>
    </lineage>
</organism>
<evidence type="ECO:0000313" key="5">
    <source>
        <dbReference type="Ensembl" id="ENSPNAP00000007734.2"/>
    </source>
</evidence>
<dbReference type="PANTHER" id="PTHR11860:SF118">
    <property type="entry name" value="CMRF35-LIKE MOLECULE 3-RELATED"/>
    <property type="match status" value="1"/>
</dbReference>
<keyword evidence="2" id="KW-0812">Transmembrane</keyword>
<proteinExistence type="predicted"/>
<evidence type="ECO:0000256" key="1">
    <source>
        <dbReference type="ARBA" id="ARBA00004370"/>
    </source>
</evidence>
<dbReference type="Gene3D" id="2.60.40.10">
    <property type="entry name" value="Immunoglobulins"/>
    <property type="match status" value="1"/>
</dbReference>
<dbReference type="OMA" id="TVTCSHS"/>
<evidence type="ECO:0000259" key="4">
    <source>
        <dbReference type="SMART" id="SM00409"/>
    </source>
</evidence>
<dbReference type="InterPro" id="IPR013106">
    <property type="entry name" value="Ig_V-set"/>
</dbReference>
<dbReference type="InterPro" id="IPR050671">
    <property type="entry name" value="CD300_family_receptors"/>
</dbReference>
<evidence type="ECO:0000256" key="3">
    <source>
        <dbReference type="ARBA" id="ARBA00023136"/>
    </source>
</evidence>
<reference evidence="5" key="2">
    <citation type="submission" date="2025-08" db="UniProtKB">
        <authorList>
            <consortium name="Ensembl"/>
        </authorList>
    </citation>
    <scope>IDENTIFICATION</scope>
</reference>
<keyword evidence="3" id="KW-0472">Membrane</keyword>
<dbReference type="InterPro" id="IPR003599">
    <property type="entry name" value="Ig_sub"/>
</dbReference>
<dbReference type="GO" id="GO:0004888">
    <property type="term" value="F:transmembrane signaling receptor activity"/>
    <property type="evidence" value="ECO:0007669"/>
    <property type="project" value="TreeGrafter"/>
</dbReference>
<evidence type="ECO:0000256" key="2">
    <source>
        <dbReference type="ARBA" id="ARBA00022692"/>
    </source>
</evidence>
<dbReference type="STRING" id="42514.ENSPNAP00000007734"/>
<evidence type="ECO:0000313" key="6">
    <source>
        <dbReference type="Proteomes" id="UP001501920"/>
    </source>
</evidence>
<accession>A0A3B4CBC2</accession>
<dbReference type="Ensembl" id="ENSPNAT00000001346.2">
    <property type="protein sequence ID" value="ENSPNAP00000007734.2"/>
    <property type="gene ID" value="ENSPNAG00000002761.2"/>
</dbReference>
<dbReference type="InterPro" id="IPR013783">
    <property type="entry name" value="Ig-like_fold"/>
</dbReference>
<dbReference type="AlphaFoldDB" id="A0A3B4CBC2"/>
<protein>
    <recommendedName>
        <fullName evidence="4">Immunoglobulin domain-containing protein</fullName>
    </recommendedName>
</protein>
<dbReference type="PANTHER" id="PTHR11860">
    <property type="entry name" value="POLYMERIC-IMMUNOGLOBULIN RECEPTOR"/>
    <property type="match status" value="1"/>
</dbReference>
<comment type="subcellular location">
    <subcellularLocation>
        <location evidence="1">Membrane</location>
    </subcellularLocation>
</comment>
<dbReference type="InterPro" id="IPR036179">
    <property type="entry name" value="Ig-like_dom_sf"/>
</dbReference>
<sequence>MHHVNTCITKVSQHYSVLPFVTQTNVFISVFLCIFFTKAAVAGSDVTLSGQVGRSVRIKCSHQFAVTNAKYFCRDPCTDQHILIKSGQPPTGKYKLKDLGKGVFTVTIADLQKSDTGTYWCGVERYMKDTYRKVLLTVTDGNEPLLNSTSHMKSESPVCGCSVGTRLRLFPGS</sequence>
<gene>
    <name evidence="5" type="primary">OARD1</name>
</gene>
<reference evidence="5 6" key="1">
    <citation type="submission" date="2020-10" db="EMBL/GenBank/DDBJ databases">
        <title>Pygocentrus nattereri (red-bellied piranha) genome, fPygNat1, primary haplotype.</title>
        <authorList>
            <person name="Myers G."/>
            <person name="Meyer A."/>
            <person name="Karagic N."/>
            <person name="Pippel M."/>
            <person name="Winkler S."/>
            <person name="Tracey A."/>
            <person name="Wood J."/>
            <person name="Formenti G."/>
            <person name="Howe K."/>
            <person name="Fedrigo O."/>
            <person name="Jarvis E.D."/>
        </authorList>
    </citation>
    <scope>NUCLEOTIDE SEQUENCE [LARGE SCALE GENOMIC DNA]</scope>
</reference>
<dbReference type="SUPFAM" id="SSF48726">
    <property type="entry name" value="Immunoglobulin"/>
    <property type="match status" value="1"/>
</dbReference>
<dbReference type="GeneTree" id="ENSGT01030000235252"/>
<reference evidence="5" key="3">
    <citation type="submission" date="2025-09" db="UniProtKB">
        <authorList>
            <consortium name="Ensembl"/>
        </authorList>
    </citation>
    <scope>IDENTIFICATION</scope>
</reference>
<name>A0A3B4CBC2_PYGNA</name>
<feature type="domain" description="Immunoglobulin" evidence="4">
    <location>
        <begin position="45"/>
        <end position="139"/>
    </location>
</feature>
<dbReference type="Pfam" id="PF07686">
    <property type="entry name" value="V-set"/>
    <property type="match status" value="1"/>
</dbReference>